<sequence length="64" mass="7507">MGQREDFEAEKSLAEHSERKPVAWRYMLGDGKWRYQLEWSNGAVMHPVYELTPEAAEALKKAHF</sequence>
<reference evidence="1 2" key="2">
    <citation type="submission" date="2024-11" db="EMBL/GenBank/DDBJ databases">
        <title>Using genomics to understand microbial adaptation to soil warming.</title>
        <authorList>
            <person name="Deangelis K.M. PhD."/>
        </authorList>
    </citation>
    <scope>NUCLEOTIDE SEQUENCE [LARGE SCALE GENOMIC DNA]</scope>
    <source>
        <strain evidence="1 2">GAS97</strain>
    </source>
</reference>
<keyword evidence="2" id="KW-1185">Reference proteome</keyword>
<protein>
    <recommendedName>
        <fullName evidence="3">DUF1508 domain-containing protein</fullName>
    </recommendedName>
</protein>
<comment type="caution">
    <text evidence="1">The sequence shown here is derived from an EMBL/GenBank/DDBJ whole genome shotgun (WGS) entry which is preliminary data.</text>
</comment>
<gene>
    <name evidence="1" type="ORF">ABH943_004468</name>
</gene>
<organism evidence="1 2">
    <name type="scientific">Caballeronia udeis</name>
    <dbReference type="NCBI Taxonomy" id="1232866"/>
    <lineage>
        <taxon>Bacteria</taxon>
        <taxon>Pseudomonadati</taxon>
        <taxon>Pseudomonadota</taxon>
        <taxon>Betaproteobacteria</taxon>
        <taxon>Burkholderiales</taxon>
        <taxon>Burkholderiaceae</taxon>
        <taxon>Caballeronia</taxon>
    </lineage>
</organism>
<proteinExistence type="predicted"/>
<evidence type="ECO:0000313" key="2">
    <source>
        <dbReference type="Proteomes" id="UP001620514"/>
    </source>
</evidence>
<name>A0ABW8MPR4_9BURK</name>
<evidence type="ECO:0008006" key="3">
    <source>
        <dbReference type="Google" id="ProtNLM"/>
    </source>
</evidence>
<dbReference type="EMBL" id="JBIYDN010000014">
    <property type="protein sequence ID" value="MFK4444446.1"/>
    <property type="molecule type" value="Genomic_DNA"/>
</dbReference>
<reference evidence="1 2" key="1">
    <citation type="submission" date="2024-10" db="EMBL/GenBank/DDBJ databases">
        <authorList>
            <person name="Deangelis K."/>
            <person name="Huntemann M."/>
            <person name="Clum A."/>
            <person name="Wang J."/>
            <person name="Palaniappan K."/>
            <person name="Ritter S."/>
            <person name="Chen I.-M."/>
            <person name="Stamatis D."/>
            <person name="Reddy T."/>
            <person name="O'Malley R."/>
            <person name="Daum C."/>
            <person name="Ng V."/>
            <person name="Ivanova N."/>
            <person name="Kyrpides N."/>
            <person name="Woyke T."/>
        </authorList>
    </citation>
    <scope>NUCLEOTIDE SEQUENCE [LARGE SCALE GENOMIC DNA]</scope>
    <source>
        <strain evidence="1 2">GAS97</strain>
    </source>
</reference>
<evidence type="ECO:0000313" key="1">
    <source>
        <dbReference type="EMBL" id="MFK4444446.1"/>
    </source>
</evidence>
<accession>A0ABW8MPR4</accession>
<dbReference type="Proteomes" id="UP001620514">
    <property type="component" value="Unassembled WGS sequence"/>
</dbReference>